<evidence type="ECO:0000313" key="1">
    <source>
        <dbReference type="EMBL" id="TMQ53776.1"/>
    </source>
</evidence>
<name>A0A538SQY4_UNCEI</name>
<organism evidence="1 2">
    <name type="scientific">Eiseniibacteriota bacterium</name>
    <dbReference type="NCBI Taxonomy" id="2212470"/>
    <lineage>
        <taxon>Bacteria</taxon>
        <taxon>Candidatus Eiseniibacteriota</taxon>
    </lineage>
</organism>
<dbReference type="InterPro" id="IPR019587">
    <property type="entry name" value="Polyketide_cyclase/dehydratase"/>
</dbReference>
<protein>
    <submittedName>
        <fullName evidence="1">SRPBCC domain-containing protein</fullName>
    </submittedName>
</protein>
<accession>A0A538SQY4</accession>
<dbReference type="SUPFAM" id="SSF55961">
    <property type="entry name" value="Bet v1-like"/>
    <property type="match status" value="1"/>
</dbReference>
<reference evidence="1 2" key="1">
    <citation type="journal article" date="2019" name="Nat. Microbiol.">
        <title>Mediterranean grassland soil C-N compound turnover is dependent on rainfall and depth, and is mediated by genomically divergent microorganisms.</title>
        <authorList>
            <person name="Diamond S."/>
            <person name="Andeer P.F."/>
            <person name="Li Z."/>
            <person name="Crits-Christoph A."/>
            <person name="Burstein D."/>
            <person name="Anantharaman K."/>
            <person name="Lane K.R."/>
            <person name="Thomas B.C."/>
            <person name="Pan C."/>
            <person name="Northen T.R."/>
            <person name="Banfield J.F."/>
        </authorList>
    </citation>
    <scope>NUCLEOTIDE SEQUENCE [LARGE SCALE GENOMIC DNA]</scope>
    <source>
        <strain evidence="1">WS_4</strain>
    </source>
</reference>
<dbReference type="InterPro" id="IPR023393">
    <property type="entry name" value="START-like_dom_sf"/>
</dbReference>
<evidence type="ECO:0000313" key="2">
    <source>
        <dbReference type="Proteomes" id="UP000319829"/>
    </source>
</evidence>
<sequence>MRRIASPPVFHSSPAHLHQGEDPIARIKASFLVAPLFLLVTTVAILPAADAEMDPLVNEAVVEGPAVEVWRLITTKAGMESWIVPHALVDLRVGGLMRANRDPDGRIGDPHTITSRIVAIVPKRLFSVRIDDAPGLPFSDDIEGTWYEIHLNPLTRGRTRVRCVGHGFASGPMGLLARTLVDASSAQALRQLQEVFAERSAKPAKRT</sequence>
<dbReference type="Gene3D" id="3.30.530.20">
    <property type="match status" value="1"/>
</dbReference>
<dbReference type="Pfam" id="PF10604">
    <property type="entry name" value="Polyketide_cyc2"/>
    <property type="match status" value="1"/>
</dbReference>
<proteinExistence type="predicted"/>
<dbReference type="EMBL" id="VBOU01000080">
    <property type="protein sequence ID" value="TMQ53776.1"/>
    <property type="molecule type" value="Genomic_DNA"/>
</dbReference>
<comment type="caution">
    <text evidence="1">The sequence shown here is derived from an EMBL/GenBank/DDBJ whole genome shotgun (WGS) entry which is preliminary data.</text>
</comment>
<dbReference type="CDD" id="cd07814">
    <property type="entry name" value="SRPBCC_CalC_Aha1-like"/>
    <property type="match status" value="1"/>
</dbReference>
<dbReference type="Proteomes" id="UP000319829">
    <property type="component" value="Unassembled WGS sequence"/>
</dbReference>
<dbReference type="AlphaFoldDB" id="A0A538SQY4"/>
<gene>
    <name evidence="1" type="ORF">E6K74_08460</name>
</gene>